<gene>
    <name evidence="2" type="ORF">GS397_14835</name>
</gene>
<keyword evidence="1" id="KW-1133">Transmembrane helix</keyword>
<evidence type="ECO:0000313" key="2">
    <source>
        <dbReference type="EMBL" id="QHD68194.1"/>
    </source>
</evidence>
<dbReference type="EMBL" id="CP047218">
    <property type="protein sequence ID" value="QHD68194.1"/>
    <property type="molecule type" value="Genomic_DNA"/>
</dbReference>
<accession>A0A6P1GIX9</accession>
<evidence type="ECO:0000313" key="3">
    <source>
        <dbReference type="Proteomes" id="UP000464086"/>
    </source>
</evidence>
<evidence type="ECO:0000256" key="1">
    <source>
        <dbReference type="SAM" id="Phobius"/>
    </source>
</evidence>
<proteinExistence type="predicted"/>
<keyword evidence="1" id="KW-0472">Membrane</keyword>
<name>A0A6P1GIX9_SPHYA</name>
<sequence>MNDAETLIDVTDAIVNTLVAEHGFPVIGAILGSAAAIAILNGREPYLREILVMLDGTIDQMVAHRKESAS</sequence>
<reference evidence="2 3" key="1">
    <citation type="submission" date="2019-12" db="EMBL/GenBank/DDBJ databases">
        <title>Functional and genomic insights into the Sphingobium yanoikuyae YC-JY1, a bacterium efficiently degrading bisphenol A.</title>
        <authorList>
            <person name="Jia Y."/>
            <person name="Li X."/>
            <person name="Wang J."/>
            <person name="Eltoukhy A."/>
            <person name="Lamraoui I."/>
            <person name="Yan Y."/>
        </authorList>
    </citation>
    <scope>NUCLEOTIDE SEQUENCE [LARGE SCALE GENOMIC DNA]</scope>
    <source>
        <strain evidence="2 3">YC-JY1</strain>
    </source>
</reference>
<dbReference type="Proteomes" id="UP000464086">
    <property type="component" value="Chromosome"/>
</dbReference>
<feature type="transmembrane region" description="Helical" evidence="1">
    <location>
        <begin position="22"/>
        <end position="40"/>
    </location>
</feature>
<dbReference type="AlphaFoldDB" id="A0A6P1GIX9"/>
<organism evidence="2 3">
    <name type="scientific">Sphingobium yanoikuyae</name>
    <name type="common">Sphingomonas yanoikuyae</name>
    <dbReference type="NCBI Taxonomy" id="13690"/>
    <lineage>
        <taxon>Bacteria</taxon>
        <taxon>Pseudomonadati</taxon>
        <taxon>Pseudomonadota</taxon>
        <taxon>Alphaproteobacteria</taxon>
        <taxon>Sphingomonadales</taxon>
        <taxon>Sphingomonadaceae</taxon>
        <taxon>Sphingobium</taxon>
    </lineage>
</organism>
<protein>
    <submittedName>
        <fullName evidence="2">Uncharacterized protein</fullName>
    </submittedName>
</protein>
<dbReference type="RefSeq" id="WP_159366896.1">
    <property type="nucleotide sequence ID" value="NZ_CP047218.1"/>
</dbReference>
<keyword evidence="1" id="KW-0812">Transmembrane</keyword>